<dbReference type="EMBL" id="AXCM01000276">
    <property type="status" value="NOT_ANNOTATED_CDS"/>
    <property type="molecule type" value="Genomic_DNA"/>
</dbReference>
<dbReference type="InterPro" id="IPR037520">
    <property type="entry name" value="Folliculin/SMCR8_longin"/>
</dbReference>
<dbReference type="GO" id="GO:0005096">
    <property type="term" value="F:GTPase activator activity"/>
    <property type="evidence" value="ECO:0007669"/>
    <property type="project" value="InterPro"/>
</dbReference>
<reference evidence="3" key="1">
    <citation type="submission" date="2013-09" db="EMBL/GenBank/DDBJ databases">
        <title>The Genome Sequence of Anopheles culicifacies species A.</title>
        <authorList>
            <consortium name="The Broad Institute Genomics Platform"/>
            <person name="Neafsey D.E."/>
            <person name="Besansky N."/>
            <person name="Howell P."/>
            <person name="Walton C."/>
            <person name="Young S.K."/>
            <person name="Zeng Q."/>
            <person name="Gargeya S."/>
            <person name="Fitzgerald M."/>
            <person name="Haas B."/>
            <person name="Abouelleil A."/>
            <person name="Allen A.W."/>
            <person name="Alvarado L."/>
            <person name="Arachchi H.M."/>
            <person name="Berlin A.M."/>
            <person name="Chapman S.B."/>
            <person name="Gainer-Dewar J."/>
            <person name="Goldberg J."/>
            <person name="Griggs A."/>
            <person name="Gujja S."/>
            <person name="Hansen M."/>
            <person name="Howarth C."/>
            <person name="Imamovic A."/>
            <person name="Ireland A."/>
            <person name="Larimer J."/>
            <person name="McCowan C."/>
            <person name="Murphy C."/>
            <person name="Pearson M."/>
            <person name="Poon T.W."/>
            <person name="Priest M."/>
            <person name="Roberts A."/>
            <person name="Saif S."/>
            <person name="Shea T."/>
            <person name="Sisk P."/>
            <person name="Sykes S."/>
            <person name="Wortman J."/>
            <person name="Nusbaum C."/>
            <person name="Birren B."/>
        </authorList>
    </citation>
    <scope>NUCLEOTIDE SEQUENCE [LARGE SCALE GENOMIC DNA]</scope>
    <source>
        <strain evidence="3">A-37</strain>
    </source>
</reference>
<evidence type="ECO:0000259" key="1">
    <source>
        <dbReference type="PROSITE" id="PS51834"/>
    </source>
</evidence>
<dbReference type="InterPro" id="IPR044886">
    <property type="entry name" value="FLCN_DENN_C_sf"/>
</dbReference>
<evidence type="ECO:0000313" key="2">
    <source>
        <dbReference type="EnsemblMetazoa" id="ACUA011725-PA"/>
    </source>
</evidence>
<evidence type="ECO:0000313" key="3">
    <source>
        <dbReference type="Proteomes" id="UP000075883"/>
    </source>
</evidence>
<dbReference type="AlphaFoldDB" id="A0A182M7Z8"/>
<dbReference type="Gene3D" id="3.40.50.12430">
    <property type="match status" value="1"/>
</dbReference>
<dbReference type="Gene3D" id="1.10.10.1730">
    <property type="entry name" value="Folliculin"/>
    <property type="match status" value="1"/>
</dbReference>
<dbReference type="PANTHER" id="PTHR31441:SF2">
    <property type="entry name" value="FOLLICULIN"/>
    <property type="match status" value="1"/>
</dbReference>
<organism evidence="2 3">
    <name type="scientific">Anopheles culicifacies</name>
    <dbReference type="NCBI Taxonomy" id="139723"/>
    <lineage>
        <taxon>Eukaryota</taxon>
        <taxon>Metazoa</taxon>
        <taxon>Ecdysozoa</taxon>
        <taxon>Arthropoda</taxon>
        <taxon>Hexapoda</taxon>
        <taxon>Insecta</taxon>
        <taxon>Pterygota</taxon>
        <taxon>Neoptera</taxon>
        <taxon>Endopterygota</taxon>
        <taxon>Diptera</taxon>
        <taxon>Nematocera</taxon>
        <taxon>Culicoidea</taxon>
        <taxon>Culicidae</taxon>
        <taxon>Anophelinae</taxon>
        <taxon>Anopheles</taxon>
        <taxon>culicifacies species complex</taxon>
    </lineage>
</organism>
<dbReference type="InterPro" id="IPR021713">
    <property type="entry name" value="Folliculin"/>
</dbReference>
<dbReference type="GO" id="GO:0000122">
    <property type="term" value="P:negative regulation of transcription by RNA polymerase II"/>
    <property type="evidence" value="ECO:0007669"/>
    <property type="project" value="TreeGrafter"/>
</dbReference>
<accession>A0A182M7Z8</accession>
<dbReference type="GO" id="GO:1904263">
    <property type="term" value="P:positive regulation of TORC1 signaling"/>
    <property type="evidence" value="ECO:0007669"/>
    <property type="project" value="TreeGrafter"/>
</dbReference>
<feature type="domain" description="UDENN FLCN/SMCR8-type" evidence="1">
    <location>
        <begin position="130"/>
        <end position="558"/>
    </location>
</feature>
<dbReference type="STRING" id="139723.A0A182M7Z8"/>
<proteinExistence type="predicted"/>
<name>A0A182M7Z8_9DIPT</name>
<protein>
    <recommendedName>
        <fullName evidence="1">UDENN FLCN/SMCR8-type domain-containing protein</fullName>
    </recommendedName>
</protein>
<dbReference type="VEuPathDB" id="VectorBase:ACUA011725"/>
<dbReference type="PANTHER" id="PTHR31441">
    <property type="entry name" value="FOLLICULIN FAMILY MEMBER"/>
    <property type="match status" value="1"/>
</dbReference>
<dbReference type="PROSITE" id="PS51834">
    <property type="entry name" value="DENN_FLCN_SMCR8"/>
    <property type="match status" value="1"/>
</dbReference>
<dbReference type="GO" id="GO:0005829">
    <property type="term" value="C:cytosol"/>
    <property type="evidence" value="ECO:0007669"/>
    <property type="project" value="TreeGrafter"/>
</dbReference>
<dbReference type="InterPro" id="IPR037521">
    <property type="entry name" value="FLCN/SMCR8_DENN"/>
</dbReference>
<reference evidence="2" key="2">
    <citation type="submission" date="2020-05" db="UniProtKB">
        <authorList>
            <consortium name="EnsemblMetazoa"/>
        </authorList>
    </citation>
    <scope>IDENTIFICATION</scope>
    <source>
        <strain evidence="2">A-37</strain>
    </source>
</reference>
<sequence>MWPCEVPIAIIIETAHEVACPASTRSTADVSCAVTPCRTTCRRIDSSFNCSSSDGVGVVPPRIRSSSAWDACVPVPLPLECRTPLAETLSKSLSISLRPGAIFCTQTLRETNIQQLDISFDIDRKGCAACNSIGNHIGLVSRDPESNANFVSSQIPVICETVPLVKTAAFRSLSSEVSCMASDGGFVFFGDAKHGHVLSHPFHLIDSEARGFQKRFSIVVLMKDKMFLLNTQPFLADCMGKISRELQEYARLVHECDLRRQGLDRAQRMNKCYGSGATSNATNINANRSLIELSGKESIYANVHAHFSFILWAGARYLTESITLGYPSTPVWLGKETEEGFAIVQSDKEGYQMRRLGLAYGDKVFNQVDELTRAKYSLRMFRSILKLNFLSVCYCALTGIQIVIRGTPIKGNCLVANLKKFLPEALHKLTRAHAETYTSANEFRIINLKQEAAAPHSSSSIMRVDLVDDHNNDTVAVCAWEGELPMPSLLQKIIKAIDEELFNDHALDKHLRVLVEEWKNKVVCIRKVSSNQDVAKIKKIMGVQPQDQVLINYWYNHL</sequence>
<keyword evidence="3" id="KW-1185">Reference proteome</keyword>
<dbReference type="Proteomes" id="UP000075883">
    <property type="component" value="Unassembled WGS sequence"/>
</dbReference>
<dbReference type="EnsemblMetazoa" id="ACUA011725-RA">
    <property type="protein sequence ID" value="ACUA011725-PA"/>
    <property type="gene ID" value="ACUA011725"/>
</dbReference>
<dbReference type="Pfam" id="PF11704">
    <property type="entry name" value="Folliculin"/>
    <property type="match status" value="1"/>
</dbReference>